<comment type="function">
    <text evidence="5">Methylation of the membrane-bound methyl-accepting chemotaxis proteins (MCP) to form gamma-glutamyl methyl ester residues in MCP.</text>
</comment>
<dbReference type="Pfam" id="PF03705">
    <property type="entry name" value="CheR_N"/>
    <property type="match status" value="1"/>
</dbReference>
<sequence>MATGTNPRDLAVPDGEFPFTWQDFRQIAELVHSEAGIVLTEAKVNLVYSRLAKRLRTIGLRSFRDYCSLIQGTDGVDERQAMIAAMTTNVTRFFRESHHFDYLRNEVLPDLLENARRGGKVRIWSAGCSSGEEAYSIALTMLGLDPQVAQRDVLILASDIDPEMLKRGSRGIYPVSQLGDVPQELRRKWMKIAPGSGGSELEVGDEMHEMVRFRELNLLREWPMKGPFDIIFCRNVMIYFDDETQNTVWKRFAGLLRPGGTLCIGHSERIVLGNHPYDLVGQTIYRKHGAK</sequence>
<feature type="binding site" evidence="6">
    <location>
        <begin position="234"/>
        <end position="235"/>
    </location>
    <ligand>
        <name>S-adenosyl-L-methionine</name>
        <dbReference type="ChEBI" id="CHEBI:59789"/>
    </ligand>
</feature>
<evidence type="ECO:0000256" key="3">
    <source>
        <dbReference type="ARBA" id="ARBA00022679"/>
    </source>
</evidence>
<dbReference type="AlphaFoldDB" id="A0A846N047"/>
<dbReference type="EMBL" id="JAASRM010000001">
    <property type="protein sequence ID" value="NIK89238.1"/>
    <property type="molecule type" value="Genomic_DNA"/>
</dbReference>
<dbReference type="EC" id="2.1.1.80" evidence="5"/>
<feature type="binding site" evidence="6">
    <location>
        <position position="91"/>
    </location>
    <ligand>
        <name>S-adenosyl-L-methionine</name>
        <dbReference type="ChEBI" id="CHEBI:59789"/>
    </ligand>
</feature>
<dbReference type="PIRSF" id="PIRSF000410">
    <property type="entry name" value="CheR"/>
    <property type="match status" value="1"/>
</dbReference>
<feature type="binding site" evidence="6">
    <location>
        <begin position="217"/>
        <end position="218"/>
    </location>
    <ligand>
        <name>S-adenosyl-L-methionine</name>
        <dbReference type="ChEBI" id="CHEBI:59789"/>
    </ligand>
</feature>
<feature type="domain" description="CheR-type methyltransferase" evidence="7">
    <location>
        <begin position="12"/>
        <end position="290"/>
    </location>
</feature>
<evidence type="ECO:0000313" key="9">
    <source>
        <dbReference type="Proteomes" id="UP000570514"/>
    </source>
</evidence>
<dbReference type="RefSeq" id="WP_167083343.1">
    <property type="nucleotide sequence ID" value="NZ_BAAADC010000001.1"/>
</dbReference>
<dbReference type="SUPFAM" id="SSF47757">
    <property type="entry name" value="Chemotaxis receptor methyltransferase CheR, N-terminal domain"/>
    <property type="match status" value="1"/>
</dbReference>
<evidence type="ECO:0000256" key="4">
    <source>
        <dbReference type="ARBA" id="ARBA00022691"/>
    </source>
</evidence>
<dbReference type="Proteomes" id="UP000570514">
    <property type="component" value="Unassembled WGS sequence"/>
</dbReference>
<dbReference type="InterPro" id="IPR036804">
    <property type="entry name" value="CheR_N_sf"/>
</dbReference>
<dbReference type="InterPro" id="IPR000780">
    <property type="entry name" value="CheR_MeTrfase"/>
</dbReference>
<feature type="binding site" evidence="6">
    <location>
        <position position="133"/>
    </location>
    <ligand>
        <name>S-adenosyl-L-methionine</name>
        <dbReference type="ChEBI" id="CHEBI:59789"/>
    </ligand>
</feature>
<name>A0A846N047_9PROT</name>
<dbReference type="Gene3D" id="1.10.155.10">
    <property type="entry name" value="Chemotaxis receptor methyltransferase CheR, N-terminal domain"/>
    <property type="match status" value="1"/>
</dbReference>
<keyword evidence="3 5" id="KW-0808">Transferase</keyword>
<dbReference type="InterPro" id="IPR050903">
    <property type="entry name" value="Bact_Chemotaxis_MeTrfase"/>
</dbReference>
<dbReference type="PANTHER" id="PTHR24422:SF19">
    <property type="entry name" value="CHEMOTAXIS PROTEIN METHYLTRANSFERASE"/>
    <property type="match status" value="1"/>
</dbReference>
<dbReference type="SMART" id="SM00138">
    <property type="entry name" value="MeTrc"/>
    <property type="match status" value="1"/>
</dbReference>
<dbReference type="PANTHER" id="PTHR24422">
    <property type="entry name" value="CHEMOTAXIS PROTEIN METHYLTRANSFERASE"/>
    <property type="match status" value="1"/>
</dbReference>
<accession>A0A846N047</accession>
<feature type="binding site" evidence="6">
    <location>
        <position position="89"/>
    </location>
    <ligand>
        <name>S-adenosyl-L-methionine</name>
        <dbReference type="ChEBI" id="CHEBI:59789"/>
    </ligand>
</feature>
<dbReference type="GO" id="GO:0008983">
    <property type="term" value="F:protein-glutamate O-methyltransferase activity"/>
    <property type="evidence" value="ECO:0007669"/>
    <property type="project" value="UniProtKB-EC"/>
</dbReference>
<comment type="caution">
    <text evidence="8">The sequence shown here is derived from an EMBL/GenBank/DDBJ whole genome shotgun (WGS) entry which is preliminary data.</text>
</comment>
<evidence type="ECO:0000256" key="1">
    <source>
        <dbReference type="ARBA" id="ARBA00001541"/>
    </source>
</evidence>
<gene>
    <name evidence="8" type="ORF">FHS83_002556</name>
</gene>
<keyword evidence="9" id="KW-1185">Reference proteome</keyword>
<evidence type="ECO:0000256" key="2">
    <source>
        <dbReference type="ARBA" id="ARBA00022603"/>
    </source>
</evidence>
<dbReference type="InterPro" id="IPR022642">
    <property type="entry name" value="CheR_C"/>
</dbReference>
<feature type="binding site" evidence="6">
    <location>
        <position position="159"/>
    </location>
    <ligand>
        <name>S-adenosyl-L-methionine</name>
        <dbReference type="ChEBI" id="CHEBI:59789"/>
    </ligand>
</feature>
<protein>
    <recommendedName>
        <fullName evidence="5">Chemotaxis protein methyltransferase</fullName>
        <ecNumber evidence="5">2.1.1.80</ecNumber>
    </recommendedName>
</protein>
<evidence type="ECO:0000256" key="6">
    <source>
        <dbReference type="PIRSR" id="PIRSR000410-1"/>
    </source>
</evidence>
<keyword evidence="4 5" id="KW-0949">S-adenosyl-L-methionine</keyword>
<dbReference type="PRINTS" id="PR00996">
    <property type="entry name" value="CHERMTFRASE"/>
</dbReference>
<dbReference type="PROSITE" id="PS50123">
    <property type="entry name" value="CHER"/>
    <property type="match status" value="1"/>
</dbReference>
<dbReference type="SUPFAM" id="SSF53335">
    <property type="entry name" value="S-adenosyl-L-methionine-dependent methyltransferases"/>
    <property type="match status" value="1"/>
</dbReference>
<evidence type="ECO:0000313" key="8">
    <source>
        <dbReference type="EMBL" id="NIK89238.1"/>
    </source>
</evidence>
<feature type="binding site" evidence="6">
    <location>
        <position position="95"/>
    </location>
    <ligand>
        <name>S-adenosyl-L-methionine</name>
        <dbReference type="ChEBI" id="CHEBI:59789"/>
    </ligand>
</feature>
<keyword evidence="2 5" id="KW-0489">Methyltransferase</keyword>
<dbReference type="InterPro" id="IPR029063">
    <property type="entry name" value="SAM-dependent_MTases_sf"/>
</dbReference>
<dbReference type="GO" id="GO:0032259">
    <property type="term" value="P:methylation"/>
    <property type="evidence" value="ECO:0007669"/>
    <property type="project" value="UniProtKB-KW"/>
</dbReference>
<dbReference type="InterPro" id="IPR022641">
    <property type="entry name" value="CheR_N"/>
</dbReference>
<comment type="catalytic activity">
    <reaction evidence="1 5">
        <text>L-glutamyl-[protein] + S-adenosyl-L-methionine = [protein]-L-glutamate 5-O-methyl ester + S-adenosyl-L-homocysteine</text>
        <dbReference type="Rhea" id="RHEA:24452"/>
        <dbReference type="Rhea" id="RHEA-COMP:10208"/>
        <dbReference type="Rhea" id="RHEA-COMP:10311"/>
        <dbReference type="ChEBI" id="CHEBI:29973"/>
        <dbReference type="ChEBI" id="CHEBI:57856"/>
        <dbReference type="ChEBI" id="CHEBI:59789"/>
        <dbReference type="ChEBI" id="CHEBI:82795"/>
        <dbReference type="EC" id="2.1.1.80"/>
    </reaction>
</comment>
<evidence type="ECO:0000256" key="5">
    <source>
        <dbReference type="PIRNR" id="PIRNR000410"/>
    </source>
</evidence>
<dbReference type="Gene3D" id="3.40.50.150">
    <property type="entry name" value="Vaccinia Virus protein VP39"/>
    <property type="match status" value="1"/>
</dbReference>
<reference evidence="8 9" key="1">
    <citation type="submission" date="2020-03" db="EMBL/GenBank/DDBJ databases">
        <title>Genomic Encyclopedia of Type Strains, Phase IV (KMG-IV): sequencing the most valuable type-strain genomes for metagenomic binning, comparative biology and taxonomic classification.</title>
        <authorList>
            <person name="Goeker M."/>
        </authorList>
    </citation>
    <scope>NUCLEOTIDE SEQUENCE [LARGE SCALE GENOMIC DNA]</scope>
    <source>
        <strain evidence="8 9">DSM 19867</strain>
    </source>
</reference>
<organism evidence="8 9">
    <name type="scientific">Rhizomicrobium palustre</name>
    <dbReference type="NCBI Taxonomy" id="189966"/>
    <lineage>
        <taxon>Bacteria</taxon>
        <taxon>Pseudomonadati</taxon>
        <taxon>Pseudomonadota</taxon>
        <taxon>Alphaproteobacteria</taxon>
        <taxon>Micropepsales</taxon>
        <taxon>Micropepsaceae</taxon>
        <taxon>Rhizomicrobium</taxon>
    </lineage>
</organism>
<dbReference type="CDD" id="cd02440">
    <property type="entry name" value="AdoMet_MTases"/>
    <property type="match status" value="1"/>
</dbReference>
<proteinExistence type="predicted"/>
<evidence type="ECO:0000259" key="7">
    <source>
        <dbReference type="PROSITE" id="PS50123"/>
    </source>
</evidence>
<dbReference type="InterPro" id="IPR026024">
    <property type="entry name" value="Chemotaxis_MeTrfase_CheR"/>
</dbReference>
<dbReference type="Pfam" id="PF01739">
    <property type="entry name" value="CheR"/>
    <property type="match status" value="1"/>
</dbReference>